<dbReference type="PANTHER" id="PTHR43877">
    <property type="entry name" value="AMINOALKYLPHOSPHONATE N-ACETYLTRANSFERASE-RELATED-RELATED"/>
    <property type="match status" value="1"/>
</dbReference>
<dbReference type="OrthoDB" id="7301318at2"/>
<dbReference type="CDD" id="cd04301">
    <property type="entry name" value="NAT_SF"/>
    <property type="match status" value="1"/>
</dbReference>
<evidence type="ECO:0000313" key="4">
    <source>
        <dbReference type="EMBL" id="QDY69916.1"/>
    </source>
</evidence>
<dbReference type="KEGG" id="lit:FPZ52_10000"/>
<dbReference type="Proteomes" id="UP000318483">
    <property type="component" value="Chromosome"/>
</dbReference>
<evidence type="ECO:0000259" key="3">
    <source>
        <dbReference type="PROSITE" id="PS51186"/>
    </source>
</evidence>
<evidence type="ECO:0000256" key="1">
    <source>
        <dbReference type="ARBA" id="ARBA00022679"/>
    </source>
</evidence>
<feature type="domain" description="N-acetyltransferase" evidence="3">
    <location>
        <begin position="110"/>
        <end position="241"/>
    </location>
</feature>
<keyword evidence="1 4" id="KW-0808">Transferase</keyword>
<accession>A0A5B8I9X2</accession>
<organism evidence="4 5">
    <name type="scientific">Qingshengfaniella alkalisoli</name>
    <dbReference type="NCBI Taxonomy" id="2599296"/>
    <lineage>
        <taxon>Bacteria</taxon>
        <taxon>Pseudomonadati</taxon>
        <taxon>Pseudomonadota</taxon>
        <taxon>Alphaproteobacteria</taxon>
        <taxon>Rhodobacterales</taxon>
        <taxon>Paracoccaceae</taxon>
        <taxon>Qingshengfaniella</taxon>
    </lineage>
</organism>
<dbReference type="PROSITE" id="PS51186">
    <property type="entry name" value="GNAT"/>
    <property type="match status" value="1"/>
</dbReference>
<name>A0A5B8I9X2_9RHOB</name>
<protein>
    <submittedName>
        <fullName evidence="4">GNAT family N-acetyltransferase</fullName>
    </submittedName>
</protein>
<keyword evidence="2" id="KW-0012">Acyltransferase</keyword>
<dbReference type="InterPro" id="IPR000182">
    <property type="entry name" value="GNAT_dom"/>
</dbReference>
<dbReference type="PANTHER" id="PTHR43877:SF1">
    <property type="entry name" value="ACETYLTRANSFERASE"/>
    <property type="match status" value="1"/>
</dbReference>
<dbReference type="Gene3D" id="3.40.630.30">
    <property type="match status" value="1"/>
</dbReference>
<dbReference type="SUPFAM" id="SSF55729">
    <property type="entry name" value="Acyl-CoA N-acyltransferases (Nat)"/>
    <property type="match status" value="1"/>
</dbReference>
<dbReference type="EMBL" id="CP042261">
    <property type="protein sequence ID" value="QDY69916.1"/>
    <property type="molecule type" value="Genomic_DNA"/>
</dbReference>
<dbReference type="InterPro" id="IPR016181">
    <property type="entry name" value="Acyl_CoA_acyltransferase"/>
</dbReference>
<evidence type="ECO:0000313" key="5">
    <source>
        <dbReference type="Proteomes" id="UP000318483"/>
    </source>
</evidence>
<dbReference type="AlphaFoldDB" id="A0A5B8I9X2"/>
<proteinExistence type="predicted"/>
<gene>
    <name evidence="4" type="ORF">FPZ52_10000</name>
</gene>
<keyword evidence="5" id="KW-1185">Reference proteome</keyword>
<sequence length="241" mass="26403">MNLPTEEDVFALLDASWPAQEVHDCGPFVLRRSNGGGKRVTAATLPTRVPFTENQIADAETQLRAWGQTPLFMIRGDDPQLDAALETRGYNIVDPVIAYALDLSSIPTGTEVASAYVMWPPLQILCDIWVEGGIGPDRVAVMERVRTPKAALFARTGDEAAGTAFVAAANGIAMLHALEVLPPHRRKGVAQNLMHAALDWAREQGCRWLSVVVTRANDPARALYERLGMQPVAEYHYRMAT</sequence>
<dbReference type="InterPro" id="IPR050832">
    <property type="entry name" value="Bact_Acetyltransf"/>
</dbReference>
<evidence type="ECO:0000256" key="2">
    <source>
        <dbReference type="ARBA" id="ARBA00023315"/>
    </source>
</evidence>
<dbReference type="RefSeq" id="WP_146365292.1">
    <property type="nucleotide sequence ID" value="NZ_CP042261.1"/>
</dbReference>
<reference evidence="4 5" key="1">
    <citation type="submission" date="2019-07" db="EMBL/GenBank/DDBJ databases">
        <title>Litoreibacter alkalisoli sp. nov., isolated from saline-alkaline soil.</title>
        <authorList>
            <person name="Wang S."/>
            <person name="Xu L."/>
            <person name="Xing Y.-T."/>
            <person name="Sun J.-Q."/>
        </authorList>
    </citation>
    <scope>NUCLEOTIDE SEQUENCE [LARGE SCALE GENOMIC DNA]</scope>
    <source>
        <strain evidence="4 5">LN3S51</strain>
    </source>
</reference>
<dbReference type="GO" id="GO:0016747">
    <property type="term" value="F:acyltransferase activity, transferring groups other than amino-acyl groups"/>
    <property type="evidence" value="ECO:0007669"/>
    <property type="project" value="InterPro"/>
</dbReference>
<dbReference type="Pfam" id="PF00583">
    <property type="entry name" value="Acetyltransf_1"/>
    <property type="match status" value="1"/>
</dbReference>